<sequence length="242" mass="26762">MATPSKFTPIYAQIRDFIRNGIESGTYGAGERLPSEKELSAQFKTTRATVARALQELVFEGAVERRAGSGTFVVESNLNIPFETTRIRSFDEQVAASGERISYQLVSFRIADEAKVRAALQQKDGGIYLLERLRLVNAVPLSLERRFIPADIADQLTVNALNTLSIHRILAEVVGQPVAAIEGVIRVGLAGETMGDLLHVPPGAPLLIRDYTLKNADGRPLVFGESFYKEQFQVPYQVRQNE</sequence>
<dbReference type="SMART" id="SM00866">
    <property type="entry name" value="UTRA"/>
    <property type="match status" value="1"/>
</dbReference>
<evidence type="ECO:0000313" key="6">
    <source>
        <dbReference type="Proteomes" id="UP000249299"/>
    </source>
</evidence>
<dbReference type="GO" id="GO:0003677">
    <property type="term" value="F:DNA binding"/>
    <property type="evidence" value="ECO:0007669"/>
    <property type="project" value="UniProtKB-KW"/>
</dbReference>
<dbReference type="SMART" id="SM00345">
    <property type="entry name" value="HTH_GNTR"/>
    <property type="match status" value="1"/>
</dbReference>
<organism evidence="5 6">
    <name type="scientific">Rhodobium orientis</name>
    <dbReference type="NCBI Taxonomy" id="34017"/>
    <lineage>
        <taxon>Bacteria</taxon>
        <taxon>Pseudomonadati</taxon>
        <taxon>Pseudomonadota</taxon>
        <taxon>Alphaproteobacteria</taxon>
        <taxon>Hyphomicrobiales</taxon>
        <taxon>Rhodobiaceae</taxon>
        <taxon>Rhodobium</taxon>
    </lineage>
</organism>
<keyword evidence="6" id="KW-1185">Reference proteome</keyword>
<dbReference type="InterPro" id="IPR011663">
    <property type="entry name" value="UTRA"/>
</dbReference>
<protein>
    <recommendedName>
        <fullName evidence="4">HTH gntR-type domain-containing protein</fullName>
    </recommendedName>
</protein>
<gene>
    <name evidence="5" type="ORF">CH339_16390</name>
</gene>
<proteinExistence type="predicted"/>
<keyword evidence="3" id="KW-0804">Transcription</keyword>
<dbReference type="Pfam" id="PF07702">
    <property type="entry name" value="UTRA"/>
    <property type="match status" value="1"/>
</dbReference>
<evidence type="ECO:0000313" key="5">
    <source>
        <dbReference type="EMBL" id="RAI25914.1"/>
    </source>
</evidence>
<dbReference type="CDD" id="cd07377">
    <property type="entry name" value="WHTH_GntR"/>
    <property type="match status" value="1"/>
</dbReference>
<dbReference type="SUPFAM" id="SSF46785">
    <property type="entry name" value="Winged helix' DNA-binding domain"/>
    <property type="match status" value="1"/>
</dbReference>
<dbReference type="PANTHER" id="PTHR44846">
    <property type="entry name" value="MANNOSYL-D-GLYCERATE TRANSPORT/METABOLISM SYSTEM REPRESSOR MNGR-RELATED"/>
    <property type="match status" value="1"/>
</dbReference>
<dbReference type="OrthoDB" id="9794015at2"/>
<comment type="caution">
    <text evidence="5">The sequence shown here is derived from an EMBL/GenBank/DDBJ whole genome shotgun (WGS) entry which is preliminary data.</text>
</comment>
<dbReference type="Proteomes" id="UP000249299">
    <property type="component" value="Unassembled WGS sequence"/>
</dbReference>
<dbReference type="Pfam" id="PF00392">
    <property type="entry name" value="GntR"/>
    <property type="match status" value="1"/>
</dbReference>
<feature type="domain" description="HTH gntR-type" evidence="4">
    <location>
        <begin position="8"/>
        <end position="76"/>
    </location>
</feature>
<dbReference type="Gene3D" id="1.10.10.10">
    <property type="entry name" value="Winged helix-like DNA-binding domain superfamily/Winged helix DNA-binding domain"/>
    <property type="match status" value="1"/>
</dbReference>
<dbReference type="AlphaFoldDB" id="A0A327JKQ5"/>
<dbReference type="InterPro" id="IPR028978">
    <property type="entry name" value="Chorismate_lyase_/UTRA_dom_sf"/>
</dbReference>
<keyword evidence="1" id="KW-0805">Transcription regulation</keyword>
<dbReference type="Gene3D" id="3.40.1410.10">
    <property type="entry name" value="Chorismate lyase-like"/>
    <property type="match status" value="1"/>
</dbReference>
<keyword evidence="2" id="KW-0238">DNA-binding</keyword>
<evidence type="ECO:0000256" key="3">
    <source>
        <dbReference type="ARBA" id="ARBA00023163"/>
    </source>
</evidence>
<accession>A0A327JKQ5</accession>
<dbReference type="EMBL" id="NPEV01000039">
    <property type="protein sequence ID" value="RAI25914.1"/>
    <property type="molecule type" value="Genomic_DNA"/>
</dbReference>
<reference evidence="5 6" key="1">
    <citation type="submission" date="2017-07" db="EMBL/GenBank/DDBJ databases">
        <title>Draft Genome Sequences of Select Purple Nonsulfur Bacteria.</title>
        <authorList>
            <person name="Lasarre B."/>
            <person name="Mckinlay J.B."/>
        </authorList>
    </citation>
    <scope>NUCLEOTIDE SEQUENCE [LARGE SCALE GENOMIC DNA]</scope>
    <source>
        <strain evidence="5 6">DSM 11290</strain>
    </source>
</reference>
<name>A0A327JKQ5_9HYPH</name>
<evidence type="ECO:0000259" key="4">
    <source>
        <dbReference type="PROSITE" id="PS50949"/>
    </source>
</evidence>
<dbReference type="InterPro" id="IPR036388">
    <property type="entry name" value="WH-like_DNA-bd_sf"/>
</dbReference>
<dbReference type="InterPro" id="IPR000524">
    <property type="entry name" value="Tscrpt_reg_HTH_GntR"/>
</dbReference>
<dbReference type="PROSITE" id="PS50949">
    <property type="entry name" value="HTH_GNTR"/>
    <property type="match status" value="1"/>
</dbReference>
<dbReference type="FunFam" id="1.10.10.10:FF:000079">
    <property type="entry name" value="GntR family transcriptional regulator"/>
    <property type="match status" value="1"/>
</dbReference>
<dbReference type="GO" id="GO:0003700">
    <property type="term" value="F:DNA-binding transcription factor activity"/>
    <property type="evidence" value="ECO:0007669"/>
    <property type="project" value="InterPro"/>
</dbReference>
<evidence type="ECO:0000256" key="1">
    <source>
        <dbReference type="ARBA" id="ARBA00023015"/>
    </source>
</evidence>
<dbReference type="InterPro" id="IPR050679">
    <property type="entry name" value="Bact_HTH_transcr_reg"/>
</dbReference>
<dbReference type="SUPFAM" id="SSF64288">
    <property type="entry name" value="Chorismate lyase-like"/>
    <property type="match status" value="1"/>
</dbReference>
<evidence type="ECO:0000256" key="2">
    <source>
        <dbReference type="ARBA" id="ARBA00023125"/>
    </source>
</evidence>
<dbReference type="RefSeq" id="WP_111435465.1">
    <property type="nucleotide sequence ID" value="NZ_JACIGG010000003.1"/>
</dbReference>
<dbReference type="InterPro" id="IPR036390">
    <property type="entry name" value="WH_DNA-bd_sf"/>
</dbReference>
<dbReference type="PRINTS" id="PR00035">
    <property type="entry name" value="HTHGNTR"/>
</dbReference>